<comment type="caution">
    <text evidence="1">The sequence shown here is derived from an EMBL/GenBank/DDBJ whole genome shotgun (WGS) entry which is preliminary data.</text>
</comment>
<protein>
    <submittedName>
        <fullName evidence="1">Uncharacterized protein</fullName>
    </submittedName>
</protein>
<dbReference type="RefSeq" id="WP_413257063.1">
    <property type="nucleotide sequence ID" value="NZ_JBHFNS010000042.1"/>
</dbReference>
<dbReference type="Proteomes" id="UP001576776">
    <property type="component" value="Unassembled WGS sequence"/>
</dbReference>
<accession>A0ABV4YAK5</accession>
<dbReference type="InterPro" id="IPR053860">
    <property type="entry name" value="DUF6932"/>
</dbReference>
<dbReference type="EMBL" id="JBHFNS010000042">
    <property type="protein sequence ID" value="MFB2935551.1"/>
    <property type="molecule type" value="Genomic_DNA"/>
</dbReference>
<name>A0ABV4YAK5_9CYAN</name>
<keyword evidence="2" id="KW-1185">Reference proteome</keyword>
<evidence type="ECO:0000313" key="2">
    <source>
        <dbReference type="Proteomes" id="UP001576776"/>
    </source>
</evidence>
<evidence type="ECO:0000313" key="1">
    <source>
        <dbReference type="EMBL" id="MFB2935551.1"/>
    </source>
</evidence>
<sequence length="163" mass="18797">MLRSRAGHRSVLRCEEVIPEFDENGNLPPGVHFCEWEEFVERFGTNDLRLRLMRGLRMVMEQLKAAGCRTIYINGSFVTSKPSPGDFDACYDNDTVDIDYLRINAPRLLNHYDRAGQKAKYRGEIFPSQQPVGNYGSNSFEFFQSDRRGNVKGIIAIDLIRWE</sequence>
<gene>
    <name evidence="1" type="ORF">ACE1B6_09740</name>
</gene>
<reference evidence="1 2" key="1">
    <citation type="submission" date="2024-09" db="EMBL/GenBank/DDBJ databases">
        <title>Floridaenema gen nov. (Aerosakkonemataceae, Aerosakkonematales ord. nov., Cyanobacteria) from benthic tropical and subtropical fresh waters, with the description of four new species.</title>
        <authorList>
            <person name="Moretto J.A."/>
            <person name="Berthold D.E."/>
            <person name="Lefler F.W."/>
            <person name="Huang I.-S."/>
            <person name="Laughinghouse H. IV."/>
        </authorList>
    </citation>
    <scope>NUCLEOTIDE SEQUENCE [LARGE SCALE GENOMIC DNA]</scope>
    <source>
        <strain evidence="1 2">BLCC-F154</strain>
    </source>
</reference>
<dbReference type="Pfam" id="PF22014">
    <property type="entry name" value="DUF6932"/>
    <property type="match status" value="1"/>
</dbReference>
<proteinExistence type="predicted"/>
<organism evidence="1 2">
    <name type="scientific">Floridaenema fluviatile BLCC-F154</name>
    <dbReference type="NCBI Taxonomy" id="3153640"/>
    <lineage>
        <taxon>Bacteria</taxon>
        <taxon>Bacillati</taxon>
        <taxon>Cyanobacteriota</taxon>
        <taxon>Cyanophyceae</taxon>
        <taxon>Oscillatoriophycideae</taxon>
        <taxon>Aerosakkonematales</taxon>
        <taxon>Aerosakkonemataceae</taxon>
        <taxon>Floridanema</taxon>
        <taxon>Floridanema fluviatile</taxon>
    </lineage>
</organism>